<feature type="binding site" description="axial binding residue" evidence="7">
    <location>
        <position position="485"/>
    </location>
    <ligand>
        <name>heme</name>
        <dbReference type="ChEBI" id="CHEBI:30413"/>
    </ligand>
    <ligandPart>
        <name>Fe</name>
        <dbReference type="ChEBI" id="CHEBI:18248"/>
    </ligandPart>
</feature>
<dbReference type="InterPro" id="IPR002403">
    <property type="entry name" value="Cyt_P450_E_grp-IV"/>
</dbReference>
<sequence length="547" mass="62213">MFPQILLITPLVCLAIYTITYTITTLQYRLFLLHQRGSNTENRPVPIPYKIPWLGHTVGFLTQLPGRFFLSLLDWHTRESGASKLVLGGQTTYVVFSHHVVQALYKLKRSVASRENFHEIFLTKATGMSHDDHDKLISETKTDRQEVHLHQEFMLKQSGVNELTRAFIRFFQEEIEKLPSELPLETRDGVGLYAWLHPMMFRASVTAFMGKYILDVYPNLEKDFPPFDRGILDLIFGVSKFFKPQSYAAQAKILSGFEKWIHTVDNETKGRTPDPQNPEQEWEPFWGSRFSRARQALWIEREMSQSGRASIELGLIFGLNSNAIPATGWMLMHILDPEHPDILPRVMEEIRKAVVVDDDVSKASVVNLNINQLISAPLLQSIFHEVLRVYVDVLITRKLHQDVELPLDVKDGGRTLKFEKESIVLAPSIASHYDSVYFAEPPADIFYAERFLEHADPTKQDGQYVFSSGGSSSRMWPWGGGKSMCPGRVFAKQEILAAVAMVLLTFDIEASDEDSFNIPPFSRAYPGSGTIVPGGDVKVRIKRRTID</sequence>
<evidence type="ECO:0000256" key="1">
    <source>
        <dbReference type="ARBA" id="ARBA00001971"/>
    </source>
</evidence>
<evidence type="ECO:0000256" key="6">
    <source>
        <dbReference type="ARBA" id="ARBA00023033"/>
    </source>
</evidence>
<dbReference type="InterPro" id="IPR036396">
    <property type="entry name" value="Cyt_P450_sf"/>
</dbReference>
<dbReference type="PRINTS" id="PR00465">
    <property type="entry name" value="EP450IV"/>
</dbReference>
<keyword evidence="6" id="KW-0503">Monooxygenase</keyword>
<evidence type="ECO:0000256" key="2">
    <source>
        <dbReference type="ARBA" id="ARBA00010617"/>
    </source>
</evidence>
<dbReference type="GeneID" id="70125107"/>
<evidence type="ECO:0000313" key="8">
    <source>
        <dbReference type="EMBL" id="KAH6658987.1"/>
    </source>
</evidence>
<evidence type="ECO:0000256" key="3">
    <source>
        <dbReference type="ARBA" id="ARBA00022617"/>
    </source>
</evidence>
<evidence type="ECO:0000313" key="9">
    <source>
        <dbReference type="Proteomes" id="UP000758603"/>
    </source>
</evidence>
<keyword evidence="9" id="KW-1185">Reference proteome</keyword>
<comment type="caution">
    <text evidence="8">The sequence shown here is derived from an EMBL/GenBank/DDBJ whole genome shotgun (WGS) entry which is preliminary data.</text>
</comment>
<dbReference type="PANTHER" id="PTHR24304:SF2">
    <property type="entry name" value="24-HYDROXYCHOLESTEROL 7-ALPHA-HYDROXYLASE"/>
    <property type="match status" value="1"/>
</dbReference>
<dbReference type="GO" id="GO:0005506">
    <property type="term" value="F:iron ion binding"/>
    <property type="evidence" value="ECO:0007669"/>
    <property type="project" value="InterPro"/>
</dbReference>
<dbReference type="InterPro" id="IPR050529">
    <property type="entry name" value="CYP450_sterol_14alpha_dmase"/>
</dbReference>
<dbReference type="GO" id="GO:0016705">
    <property type="term" value="F:oxidoreductase activity, acting on paired donors, with incorporation or reduction of molecular oxygen"/>
    <property type="evidence" value="ECO:0007669"/>
    <property type="project" value="InterPro"/>
</dbReference>
<dbReference type="EMBL" id="JAGPXC010000001">
    <property type="protein sequence ID" value="KAH6658987.1"/>
    <property type="molecule type" value="Genomic_DNA"/>
</dbReference>
<keyword evidence="6" id="KW-0560">Oxidoreductase</keyword>
<keyword evidence="4 7" id="KW-0479">Metal-binding</keyword>
<name>A0A9P8UVI1_9PEZI</name>
<evidence type="ECO:0000256" key="4">
    <source>
        <dbReference type="ARBA" id="ARBA00022723"/>
    </source>
</evidence>
<protein>
    <submittedName>
        <fullName evidence="8">Cytochrome P450</fullName>
    </submittedName>
</protein>
<dbReference type="InterPro" id="IPR001128">
    <property type="entry name" value="Cyt_P450"/>
</dbReference>
<comment type="similarity">
    <text evidence="2">Belongs to the cytochrome P450 family.</text>
</comment>
<accession>A0A9P8UVI1</accession>
<keyword evidence="3 7" id="KW-0349">Heme</keyword>
<evidence type="ECO:0000256" key="5">
    <source>
        <dbReference type="ARBA" id="ARBA00023004"/>
    </source>
</evidence>
<organism evidence="8 9">
    <name type="scientific">Truncatella angustata</name>
    <dbReference type="NCBI Taxonomy" id="152316"/>
    <lineage>
        <taxon>Eukaryota</taxon>
        <taxon>Fungi</taxon>
        <taxon>Dikarya</taxon>
        <taxon>Ascomycota</taxon>
        <taxon>Pezizomycotina</taxon>
        <taxon>Sordariomycetes</taxon>
        <taxon>Xylariomycetidae</taxon>
        <taxon>Amphisphaeriales</taxon>
        <taxon>Sporocadaceae</taxon>
        <taxon>Truncatella</taxon>
    </lineage>
</organism>
<dbReference type="RefSeq" id="XP_045963118.1">
    <property type="nucleotide sequence ID" value="XM_046096214.1"/>
</dbReference>
<reference evidence="8" key="1">
    <citation type="journal article" date="2021" name="Nat. Commun.">
        <title>Genetic determinants of endophytism in the Arabidopsis root mycobiome.</title>
        <authorList>
            <person name="Mesny F."/>
            <person name="Miyauchi S."/>
            <person name="Thiergart T."/>
            <person name="Pickel B."/>
            <person name="Atanasova L."/>
            <person name="Karlsson M."/>
            <person name="Huettel B."/>
            <person name="Barry K.W."/>
            <person name="Haridas S."/>
            <person name="Chen C."/>
            <person name="Bauer D."/>
            <person name="Andreopoulos W."/>
            <person name="Pangilinan J."/>
            <person name="LaButti K."/>
            <person name="Riley R."/>
            <person name="Lipzen A."/>
            <person name="Clum A."/>
            <person name="Drula E."/>
            <person name="Henrissat B."/>
            <person name="Kohler A."/>
            <person name="Grigoriev I.V."/>
            <person name="Martin F.M."/>
            <person name="Hacquard S."/>
        </authorList>
    </citation>
    <scope>NUCLEOTIDE SEQUENCE</scope>
    <source>
        <strain evidence="8">MPI-SDFR-AT-0073</strain>
    </source>
</reference>
<dbReference type="GO" id="GO:0008395">
    <property type="term" value="F:steroid hydroxylase activity"/>
    <property type="evidence" value="ECO:0007669"/>
    <property type="project" value="TreeGrafter"/>
</dbReference>
<dbReference type="SUPFAM" id="SSF48264">
    <property type="entry name" value="Cytochrome P450"/>
    <property type="match status" value="1"/>
</dbReference>
<dbReference type="Pfam" id="PF00067">
    <property type="entry name" value="p450"/>
    <property type="match status" value="1"/>
</dbReference>
<dbReference type="CDD" id="cd11040">
    <property type="entry name" value="CYP7_CYP8-like"/>
    <property type="match status" value="1"/>
</dbReference>
<evidence type="ECO:0000256" key="7">
    <source>
        <dbReference type="PIRSR" id="PIRSR602403-1"/>
    </source>
</evidence>
<dbReference type="GO" id="GO:0020037">
    <property type="term" value="F:heme binding"/>
    <property type="evidence" value="ECO:0007669"/>
    <property type="project" value="InterPro"/>
</dbReference>
<comment type="cofactor">
    <cofactor evidence="1 7">
        <name>heme</name>
        <dbReference type="ChEBI" id="CHEBI:30413"/>
    </cofactor>
</comment>
<dbReference type="AlphaFoldDB" id="A0A9P8UVI1"/>
<dbReference type="Proteomes" id="UP000758603">
    <property type="component" value="Unassembled WGS sequence"/>
</dbReference>
<dbReference type="Gene3D" id="1.10.630.10">
    <property type="entry name" value="Cytochrome P450"/>
    <property type="match status" value="1"/>
</dbReference>
<keyword evidence="5 7" id="KW-0408">Iron</keyword>
<dbReference type="OrthoDB" id="3366823at2759"/>
<gene>
    <name evidence="8" type="ORF">BKA67DRAFT_3272</name>
</gene>
<dbReference type="PANTHER" id="PTHR24304">
    <property type="entry name" value="CYTOCHROME P450 FAMILY 7"/>
    <property type="match status" value="1"/>
</dbReference>
<proteinExistence type="inferred from homology"/>